<organism evidence="5 6">
    <name type="scientific">Vibrio olivae</name>
    <dbReference type="NCBI Taxonomy" id="1243002"/>
    <lineage>
        <taxon>Bacteria</taxon>
        <taxon>Pseudomonadati</taxon>
        <taxon>Pseudomonadota</taxon>
        <taxon>Gammaproteobacteria</taxon>
        <taxon>Vibrionales</taxon>
        <taxon>Vibrionaceae</taxon>
        <taxon>Vibrio</taxon>
    </lineage>
</organism>
<keyword evidence="2" id="KW-0238">DNA-binding</keyword>
<sequence>MSLYDHTDSLGFLTGLSSRLFNNQLAVRFQQAQIDMTPEQWGVLVVLIEHQSMTQAELGEKLYLEKSSVSRCVDGLEKKGWILRAKDPNDSRKKRVSATQKTAEIATRCAEIASQLLDEAQRGVSEQVLENSQQMLGHVIKNLRQMNHN</sequence>
<dbReference type="InterPro" id="IPR036388">
    <property type="entry name" value="WH-like_DNA-bd_sf"/>
</dbReference>
<dbReference type="Pfam" id="PF01047">
    <property type="entry name" value="MarR"/>
    <property type="match status" value="1"/>
</dbReference>
<dbReference type="Gene3D" id="1.10.10.10">
    <property type="entry name" value="Winged helix-like DNA-binding domain superfamily/Winged helix DNA-binding domain"/>
    <property type="match status" value="1"/>
</dbReference>
<dbReference type="PROSITE" id="PS50995">
    <property type="entry name" value="HTH_MARR_2"/>
    <property type="match status" value="1"/>
</dbReference>
<evidence type="ECO:0000256" key="2">
    <source>
        <dbReference type="ARBA" id="ARBA00023125"/>
    </source>
</evidence>
<comment type="caution">
    <text evidence="5">The sequence shown here is derived from an EMBL/GenBank/DDBJ whole genome shotgun (WGS) entry which is preliminary data.</text>
</comment>
<keyword evidence="6" id="KW-1185">Reference proteome</keyword>
<evidence type="ECO:0000259" key="4">
    <source>
        <dbReference type="PROSITE" id="PS50995"/>
    </source>
</evidence>
<dbReference type="PRINTS" id="PR00598">
    <property type="entry name" value="HTHMARR"/>
</dbReference>
<reference evidence="5 6" key="1">
    <citation type="submission" date="2024-09" db="EMBL/GenBank/DDBJ databases">
        <authorList>
            <person name="Sun Q."/>
            <person name="Mori K."/>
        </authorList>
    </citation>
    <scope>NUCLEOTIDE SEQUENCE [LARGE SCALE GENOMIC DNA]</scope>
    <source>
        <strain evidence="5 6">CECT 8064</strain>
    </source>
</reference>
<evidence type="ECO:0000313" key="5">
    <source>
        <dbReference type="EMBL" id="MFB9137007.1"/>
    </source>
</evidence>
<accession>A0ABV5HTF9</accession>
<dbReference type="Proteomes" id="UP001589645">
    <property type="component" value="Unassembled WGS sequence"/>
</dbReference>
<dbReference type="PANTHER" id="PTHR42756:SF1">
    <property type="entry name" value="TRANSCRIPTIONAL REPRESSOR OF EMRAB OPERON"/>
    <property type="match status" value="1"/>
</dbReference>
<dbReference type="InterPro" id="IPR000835">
    <property type="entry name" value="HTH_MarR-typ"/>
</dbReference>
<gene>
    <name evidence="5" type="ORF">ACFFUV_18715</name>
</gene>
<name>A0ABV5HTF9_9VIBR</name>
<keyword evidence="3" id="KW-0804">Transcription</keyword>
<evidence type="ECO:0000313" key="6">
    <source>
        <dbReference type="Proteomes" id="UP001589645"/>
    </source>
</evidence>
<protein>
    <submittedName>
        <fullName evidence="5">MarR family winged helix-turn-helix transcriptional regulator</fullName>
    </submittedName>
</protein>
<dbReference type="PANTHER" id="PTHR42756">
    <property type="entry name" value="TRANSCRIPTIONAL REGULATOR, MARR"/>
    <property type="match status" value="1"/>
</dbReference>
<evidence type="ECO:0000256" key="3">
    <source>
        <dbReference type="ARBA" id="ARBA00023163"/>
    </source>
</evidence>
<evidence type="ECO:0000256" key="1">
    <source>
        <dbReference type="ARBA" id="ARBA00023015"/>
    </source>
</evidence>
<keyword evidence="1" id="KW-0805">Transcription regulation</keyword>
<feature type="domain" description="HTH marR-type" evidence="4">
    <location>
        <begin position="1"/>
        <end position="145"/>
    </location>
</feature>
<dbReference type="EMBL" id="JBHMEP010000008">
    <property type="protein sequence ID" value="MFB9137007.1"/>
    <property type="molecule type" value="Genomic_DNA"/>
</dbReference>
<dbReference type="SMART" id="SM00347">
    <property type="entry name" value="HTH_MARR"/>
    <property type="match status" value="1"/>
</dbReference>
<proteinExistence type="predicted"/>
<dbReference type="SUPFAM" id="SSF46785">
    <property type="entry name" value="Winged helix' DNA-binding domain"/>
    <property type="match status" value="1"/>
</dbReference>
<dbReference type="RefSeq" id="WP_390195794.1">
    <property type="nucleotide sequence ID" value="NZ_JBHMEP010000008.1"/>
</dbReference>
<dbReference type="InterPro" id="IPR036390">
    <property type="entry name" value="WH_DNA-bd_sf"/>
</dbReference>